<feature type="domain" description="Histidine kinase" evidence="15">
    <location>
        <begin position="240"/>
        <end position="451"/>
    </location>
</feature>
<evidence type="ECO:0000313" key="18">
    <source>
        <dbReference type="Proteomes" id="UP001519293"/>
    </source>
</evidence>
<dbReference type="EC" id="2.7.13.3" evidence="3"/>
<evidence type="ECO:0000256" key="14">
    <source>
        <dbReference type="SAM" id="Phobius"/>
    </source>
</evidence>
<protein>
    <recommendedName>
        <fullName evidence="3">histidine kinase</fullName>
        <ecNumber evidence="3">2.7.13.3</ecNumber>
    </recommendedName>
</protein>
<dbReference type="CDD" id="cd00075">
    <property type="entry name" value="HATPase"/>
    <property type="match status" value="1"/>
</dbReference>
<dbReference type="Pfam" id="PF02518">
    <property type="entry name" value="HATPase_c"/>
    <property type="match status" value="1"/>
</dbReference>
<evidence type="ECO:0000256" key="12">
    <source>
        <dbReference type="ARBA" id="ARBA00023012"/>
    </source>
</evidence>
<keyword evidence="13 14" id="KW-0472">Membrane</keyword>
<dbReference type="SUPFAM" id="SSF55874">
    <property type="entry name" value="ATPase domain of HSP90 chaperone/DNA topoisomerase II/histidine kinase"/>
    <property type="match status" value="1"/>
</dbReference>
<keyword evidence="11 14" id="KW-1133">Transmembrane helix</keyword>
<feature type="transmembrane region" description="Helical" evidence="14">
    <location>
        <begin position="7"/>
        <end position="30"/>
    </location>
</feature>
<sequence length="453" mass="51327">MKLRNKINLYTSVLFICLLILINFSIYLSFSRVMMNSELERAIAEAKQAINGIQTVDASVPLEDILRAYVPINGMLRIVQETGKAEATVTASGQTMLRDELAFTYQQKEVQSIIEYNNLPYAFVTIPMISREGAVVELQVTENLNSTDEMLNRLRIVLVIGTILAMIPVLISSWLLSNFITRPISSMISTMKDIKGSGQFKRIPLPKKSKDELYLMGEGFNNMIELLEVNYEKQGQFISNASHELKTPLTVIESYASLLKRRGKDQPELFDESVQAIHSEAIRMKDLTEQLLLLARNEDKWLLDVKELHLNQIVDESIRSFQKAYNRDIEYKQEAEIIIKGDLQKFKQLFFIFMDNARKYSEEIITVRITRNDQGAIVEIVDRGIGIPAADLEKVFDRFYRVDKARSRKTGGFGLGLSLAKEIADVLGVTITLDSIEGLGTTVKINFPAPSSH</sequence>
<dbReference type="PANTHER" id="PTHR45436:SF5">
    <property type="entry name" value="SENSOR HISTIDINE KINASE TRCS"/>
    <property type="match status" value="1"/>
</dbReference>
<keyword evidence="18" id="KW-1185">Reference proteome</keyword>
<gene>
    <name evidence="17" type="ORF">J2Z40_002348</name>
</gene>
<evidence type="ECO:0000256" key="2">
    <source>
        <dbReference type="ARBA" id="ARBA00004651"/>
    </source>
</evidence>
<organism evidence="17 18">
    <name type="scientific">Cytobacillus eiseniae</name>
    <dbReference type="NCBI Taxonomy" id="762947"/>
    <lineage>
        <taxon>Bacteria</taxon>
        <taxon>Bacillati</taxon>
        <taxon>Bacillota</taxon>
        <taxon>Bacilli</taxon>
        <taxon>Bacillales</taxon>
        <taxon>Bacillaceae</taxon>
        <taxon>Cytobacillus</taxon>
    </lineage>
</organism>
<name>A0ABS4RFV7_9BACI</name>
<evidence type="ECO:0000313" key="17">
    <source>
        <dbReference type="EMBL" id="MBP2241776.1"/>
    </source>
</evidence>
<evidence type="ECO:0000256" key="6">
    <source>
        <dbReference type="ARBA" id="ARBA00022679"/>
    </source>
</evidence>
<comment type="catalytic activity">
    <reaction evidence="1">
        <text>ATP + protein L-histidine = ADP + protein N-phospho-L-histidine.</text>
        <dbReference type="EC" id="2.7.13.3"/>
    </reaction>
</comment>
<feature type="transmembrane region" description="Helical" evidence="14">
    <location>
        <begin position="156"/>
        <end position="177"/>
    </location>
</feature>
<dbReference type="InterPro" id="IPR003594">
    <property type="entry name" value="HATPase_dom"/>
</dbReference>
<keyword evidence="12" id="KW-0902">Two-component regulatory system</keyword>
<comment type="caution">
    <text evidence="17">The sequence shown here is derived from an EMBL/GenBank/DDBJ whole genome shotgun (WGS) entry which is preliminary data.</text>
</comment>
<keyword evidence="8" id="KW-0547">Nucleotide-binding</keyword>
<evidence type="ECO:0000256" key="5">
    <source>
        <dbReference type="ARBA" id="ARBA00022553"/>
    </source>
</evidence>
<dbReference type="EMBL" id="JAGIKZ010000012">
    <property type="protein sequence ID" value="MBP2241776.1"/>
    <property type="molecule type" value="Genomic_DNA"/>
</dbReference>
<evidence type="ECO:0000259" key="16">
    <source>
        <dbReference type="PROSITE" id="PS50885"/>
    </source>
</evidence>
<keyword evidence="9 17" id="KW-0418">Kinase</keyword>
<dbReference type="Pfam" id="PF00672">
    <property type="entry name" value="HAMP"/>
    <property type="match status" value="1"/>
</dbReference>
<dbReference type="RefSeq" id="WP_066400538.1">
    <property type="nucleotide sequence ID" value="NZ_JAGIKZ010000012.1"/>
</dbReference>
<dbReference type="PANTHER" id="PTHR45436">
    <property type="entry name" value="SENSOR HISTIDINE KINASE YKOH"/>
    <property type="match status" value="1"/>
</dbReference>
<dbReference type="Gene3D" id="1.10.287.130">
    <property type="match status" value="1"/>
</dbReference>
<dbReference type="CDD" id="cd06225">
    <property type="entry name" value="HAMP"/>
    <property type="match status" value="1"/>
</dbReference>
<dbReference type="PROSITE" id="PS50885">
    <property type="entry name" value="HAMP"/>
    <property type="match status" value="1"/>
</dbReference>
<dbReference type="InterPro" id="IPR005467">
    <property type="entry name" value="His_kinase_dom"/>
</dbReference>
<dbReference type="InterPro" id="IPR050428">
    <property type="entry name" value="TCS_sensor_his_kinase"/>
</dbReference>
<dbReference type="InterPro" id="IPR003661">
    <property type="entry name" value="HisK_dim/P_dom"/>
</dbReference>
<evidence type="ECO:0000259" key="15">
    <source>
        <dbReference type="PROSITE" id="PS50109"/>
    </source>
</evidence>
<dbReference type="SUPFAM" id="SSF47384">
    <property type="entry name" value="Homodimeric domain of signal transducing histidine kinase"/>
    <property type="match status" value="1"/>
</dbReference>
<dbReference type="InterPro" id="IPR036890">
    <property type="entry name" value="HATPase_C_sf"/>
</dbReference>
<dbReference type="Proteomes" id="UP001519293">
    <property type="component" value="Unassembled WGS sequence"/>
</dbReference>
<dbReference type="CDD" id="cd00082">
    <property type="entry name" value="HisKA"/>
    <property type="match status" value="1"/>
</dbReference>
<feature type="domain" description="HAMP" evidence="16">
    <location>
        <begin position="178"/>
        <end position="232"/>
    </location>
</feature>
<accession>A0ABS4RFV7</accession>
<keyword evidence="6" id="KW-0808">Transferase</keyword>
<evidence type="ECO:0000256" key="3">
    <source>
        <dbReference type="ARBA" id="ARBA00012438"/>
    </source>
</evidence>
<evidence type="ECO:0000256" key="1">
    <source>
        <dbReference type="ARBA" id="ARBA00000085"/>
    </source>
</evidence>
<evidence type="ECO:0000256" key="7">
    <source>
        <dbReference type="ARBA" id="ARBA00022692"/>
    </source>
</evidence>
<dbReference type="InterPro" id="IPR004358">
    <property type="entry name" value="Sig_transdc_His_kin-like_C"/>
</dbReference>
<dbReference type="InterPro" id="IPR036097">
    <property type="entry name" value="HisK_dim/P_sf"/>
</dbReference>
<dbReference type="Gene3D" id="6.10.340.10">
    <property type="match status" value="1"/>
</dbReference>
<evidence type="ECO:0000256" key="13">
    <source>
        <dbReference type="ARBA" id="ARBA00023136"/>
    </source>
</evidence>
<dbReference type="SMART" id="SM00388">
    <property type="entry name" value="HisKA"/>
    <property type="match status" value="1"/>
</dbReference>
<dbReference type="SMART" id="SM00387">
    <property type="entry name" value="HATPase_c"/>
    <property type="match status" value="1"/>
</dbReference>
<dbReference type="PRINTS" id="PR00344">
    <property type="entry name" value="BCTRLSENSOR"/>
</dbReference>
<evidence type="ECO:0000256" key="10">
    <source>
        <dbReference type="ARBA" id="ARBA00022840"/>
    </source>
</evidence>
<evidence type="ECO:0000256" key="9">
    <source>
        <dbReference type="ARBA" id="ARBA00022777"/>
    </source>
</evidence>
<keyword evidence="7 14" id="KW-0812">Transmembrane</keyword>
<dbReference type="Pfam" id="PF00512">
    <property type="entry name" value="HisKA"/>
    <property type="match status" value="1"/>
</dbReference>
<keyword evidence="4" id="KW-1003">Cell membrane</keyword>
<proteinExistence type="predicted"/>
<dbReference type="PROSITE" id="PS50109">
    <property type="entry name" value="HIS_KIN"/>
    <property type="match status" value="1"/>
</dbReference>
<keyword evidence="5" id="KW-0597">Phosphoprotein</keyword>
<comment type="subcellular location">
    <subcellularLocation>
        <location evidence="2">Cell membrane</location>
        <topology evidence="2">Multi-pass membrane protein</topology>
    </subcellularLocation>
</comment>
<dbReference type="Gene3D" id="3.30.565.10">
    <property type="entry name" value="Histidine kinase-like ATPase, C-terminal domain"/>
    <property type="match status" value="1"/>
</dbReference>
<reference evidence="17 18" key="1">
    <citation type="submission" date="2021-03" db="EMBL/GenBank/DDBJ databases">
        <title>Genomic Encyclopedia of Type Strains, Phase IV (KMG-IV): sequencing the most valuable type-strain genomes for metagenomic binning, comparative biology and taxonomic classification.</title>
        <authorList>
            <person name="Goeker M."/>
        </authorList>
    </citation>
    <scope>NUCLEOTIDE SEQUENCE [LARGE SCALE GENOMIC DNA]</scope>
    <source>
        <strain evidence="17 18">DSM 26675</strain>
    </source>
</reference>
<evidence type="ECO:0000256" key="8">
    <source>
        <dbReference type="ARBA" id="ARBA00022741"/>
    </source>
</evidence>
<evidence type="ECO:0000256" key="11">
    <source>
        <dbReference type="ARBA" id="ARBA00022989"/>
    </source>
</evidence>
<dbReference type="InterPro" id="IPR003660">
    <property type="entry name" value="HAMP_dom"/>
</dbReference>
<dbReference type="GO" id="GO:0016301">
    <property type="term" value="F:kinase activity"/>
    <property type="evidence" value="ECO:0007669"/>
    <property type="project" value="UniProtKB-KW"/>
</dbReference>
<evidence type="ECO:0000256" key="4">
    <source>
        <dbReference type="ARBA" id="ARBA00022475"/>
    </source>
</evidence>
<keyword evidence="10" id="KW-0067">ATP-binding</keyword>